<evidence type="ECO:0000259" key="2">
    <source>
        <dbReference type="Pfam" id="PF08486"/>
    </source>
</evidence>
<dbReference type="GO" id="GO:0030435">
    <property type="term" value="P:sporulation resulting in formation of a cellular spore"/>
    <property type="evidence" value="ECO:0007669"/>
    <property type="project" value="InterPro"/>
</dbReference>
<feature type="region of interest" description="Disordered" evidence="1">
    <location>
        <begin position="356"/>
        <end position="460"/>
    </location>
</feature>
<dbReference type="KEGG" id="nod:FOH10_30890"/>
<protein>
    <submittedName>
        <fullName evidence="3">SpoIID/LytB domain-containing protein</fullName>
    </submittedName>
</protein>
<feature type="compositionally biased region" description="Low complexity" evidence="1">
    <location>
        <begin position="392"/>
        <end position="404"/>
    </location>
</feature>
<dbReference type="InterPro" id="IPR013693">
    <property type="entry name" value="SpoIID/LytB_N"/>
</dbReference>
<dbReference type="AlphaFoldDB" id="A0A516NUF2"/>
<feature type="compositionally biased region" description="Pro residues" evidence="1">
    <location>
        <begin position="317"/>
        <end position="327"/>
    </location>
</feature>
<dbReference type="NCBIfam" id="TIGR02669">
    <property type="entry name" value="SpoIID_LytB"/>
    <property type="match status" value="1"/>
</dbReference>
<name>A0A516NUF2_9NOCA</name>
<proteinExistence type="predicted"/>
<reference evidence="3 4" key="1">
    <citation type="submission" date="2019-07" db="EMBL/GenBank/DDBJ databases">
        <title>Complete Genome Sequence and Methylome Analysis of Nocardia otitidis-caviarum NEB252.</title>
        <authorList>
            <person name="Fomenkov A."/>
            <person name="Anton B.P."/>
            <person name="Vincze T."/>
            <person name="Roberts R.J."/>
        </authorList>
    </citation>
    <scope>NUCLEOTIDE SEQUENCE [LARGE SCALE GENOMIC DNA]</scope>
    <source>
        <strain evidence="3 4">NEB252</strain>
    </source>
</reference>
<accession>A0A516NUF2</accession>
<dbReference type="Pfam" id="PF08486">
    <property type="entry name" value="SpoIID"/>
    <property type="match status" value="1"/>
</dbReference>
<dbReference type="InterPro" id="IPR013486">
    <property type="entry name" value="SpoIID/LytB"/>
</dbReference>
<dbReference type="EMBL" id="CP041695">
    <property type="protein sequence ID" value="QDP82481.1"/>
    <property type="molecule type" value="Genomic_DNA"/>
</dbReference>
<feature type="region of interest" description="Disordered" evidence="1">
    <location>
        <begin position="310"/>
        <end position="336"/>
    </location>
</feature>
<evidence type="ECO:0000256" key="1">
    <source>
        <dbReference type="SAM" id="MobiDB-lite"/>
    </source>
</evidence>
<sequence>MPNGYLLQRRRRRKTVSLCVVAAALAGGTAAVLWAWPDGEVRNQVAAGPYGHGRGLSQHGAYNQARDGWTAERILAHYYPGAELGAIGPTNVRVRLMAQDDSTLDVWSDSGFFVAGRRVIPGQAAHLTATPTGADVVITSGCDGDVLWTGSTDDPWVYPIEAGPDRPAAEHLTLCGGSAYRGALGVALDGAAARTVNDVDVDDYLMGVVPAEMVPAWADHGGAEALRAQAVAARSYALAEQRYPYAQTCDTTDCQMYPGTEKEDARTSAAVRTSTGQVLLRDGRILRSEYSAAPDGGSAIDIRTLEVGPTPAELAPAPLPAEVPPTDGPDGEGLGPELTEAVEVVLDLIDLMAAPPAPVDRAGLPTNPVRQPTPGGTMAPSTASTPTPPPATTSATQTADSSAPGGLLPTPGDVTPAAGASSVAPGSAASTPGSSPATVVDVPAPTVVDESVPLGYGSGE</sequence>
<evidence type="ECO:0000313" key="4">
    <source>
        <dbReference type="Proteomes" id="UP000317039"/>
    </source>
</evidence>
<feature type="compositionally biased region" description="Low complexity" evidence="1">
    <location>
        <begin position="414"/>
        <end position="449"/>
    </location>
</feature>
<feature type="domain" description="Sporulation stage II protein D amidase enhancer LytB N-terminal" evidence="2">
    <location>
        <begin position="193"/>
        <end position="279"/>
    </location>
</feature>
<evidence type="ECO:0000313" key="3">
    <source>
        <dbReference type="EMBL" id="QDP82481.1"/>
    </source>
</evidence>
<dbReference type="Proteomes" id="UP000317039">
    <property type="component" value="Chromosome"/>
</dbReference>
<organism evidence="3 4">
    <name type="scientific">Nocardia otitidiscaviarum</name>
    <dbReference type="NCBI Taxonomy" id="1823"/>
    <lineage>
        <taxon>Bacteria</taxon>
        <taxon>Bacillati</taxon>
        <taxon>Actinomycetota</taxon>
        <taxon>Actinomycetes</taxon>
        <taxon>Mycobacteriales</taxon>
        <taxon>Nocardiaceae</taxon>
        <taxon>Nocardia</taxon>
    </lineage>
</organism>
<gene>
    <name evidence="3" type="ORF">FOH10_30890</name>
</gene>